<feature type="non-terminal residue" evidence="2">
    <location>
        <position position="1"/>
    </location>
</feature>
<name>A0ABT2HBS2_9MICO</name>
<feature type="non-terminal residue" evidence="2">
    <location>
        <position position="186"/>
    </location>
</feature>
<comment type="caution">
    <text evidence="2">The sequence shown here is derived from an EMBL/GenBank/DDBJ whole genome shotgun (WGS) entry which is preliminary data.</text>
</comment>
<dbReference type="RefSeq" id="WP_259543791.1">
    <property type="nucleotide sequence ID" value="NZ_JANLCJ010000673.1"/>
</dbReference>
<feature type="region of interest" description="Disordered" evidence="1">
    <location>
        <begin position="164"/>
        <end position="186"/>
    </location>
</feature>
<sequence>FDELTNPSPYTGEVKFIDGHPDSAAPASVPDDSLSIPKSGKATGFKAIHATPPAYVAKVPQPLPAVAHANPAAPVIKTPQKQTQGGGVWAKAPDIKGTFAGDSTTVIRNQNMVQAQRPSTPMIVNPDVIGQPVSTTVITKNTDTMAQGHNDPTGVPVETVTHNLPAPQPAAQDGIKDTPVHYTTTY</sequence>
<feature type="region of interest" description="Disordered" evidence="1">
    <location>
        <begin position="1"/>
        <end position="36"/>
    </location>
</feature>
<dbReference type="Proteomes" id="UP001165586">
    <property type="component" value="Unassembled WGS sequence"/>
</dbReference>
<evidence type="ECO:0000313" key="3">
    <source>
        <dbReference type="Proteomes" id="UP001165586"/>
    </source>
</evidence>
<reference evidence="2" key="1">
    <citation type="submission" date="2022-08" db="EMBL/GenBank/DDBJ databases">
        <authorList>
            <person name="Deng Y."/>
            <person name="Han X.-F."/>
            <person name="Zhang Y.-Q."/>
        </authorList>
    </citation>
    <scope>NUCLEOTIDE SEQUENCE</scope>
    <source>
        <strain evidence="2">CPCC 203386</strain>
    </source>
</reference>
<evidence type="ECO:0000313" key="2">
    <source>
        <dbReference type="EMBL" id="MCS5737400.1"/>
    </source>
</evidence>
<evidence type="ECO:0000256" key="1">
    <source>
        <dbReference type="SAM" id="MobiDB-lite"/>
    </source>
</evidence>
<proteinExistence type="predicted"/>
<accession>A0ABT2HBS2</accession>
<gene>
    <name evidence="2" type="ORF">N1032_27075</name>
</gene>
<organism evidence="2 3">
    <name type="scientific">Herbiconiux daphne</name>
    <dbReference type="NCBI Taxonomy" id="2970914"/>
    <lineage>
        <taxon>Bacteria</taxon>
        <taxon>Bacillati</taxon>
        <taxon>Actinomycetota</taxon>
        <taxon>Actinomycetes</taxon>
        <taxon>Micrococcales</taxon>
        <taxon>Microbacteriaceae</taxon>
        <taxon>Herbiconiux</taxon>
    </lineage>
</organism>
<dbReference type="EMBL" id="JANLCJ010000673">
    <property type="protein sequence ID" value="MCS5737400.1"/>
    <property type="molecule type" value="Genomic_DNA"/>
</dbReference>
<keyword evidence="3" id="KW-1185">Reference proteome</keyword>
<protein>
    <submittedName>
        <fullName evidence="2">Uncharacterized protein</fullName>
    </submittedName>
</protein>